<feature type="compositionally biased region" description="Low complexity" evidence="1">
    <location>
        <begin position="1"/>
        <end position="25"/>
    </location>
</feature>
<dbReference type="eggNOG" id="ENOG503197V">
    <property type="taxonomic scope" value="Bacteria"/>
</dbReference>
<dbReference type="Proteomes" id="UP000007735">
    <property type="component" value="Chromosome"/>
</dbReference>
<dbReference type="EMBL" id="HE616890">
    <property type="protein sequence ID" value="CCE95829.1"/>
    <property type="molecule type" value="Genomic_DNA"/>
</dbReference>
<proteinExistence type="predicted"/>
<dbReference type="AlphaFoldDB" id="G9A601"/>
<sequence length="203" mass="21859">MRMLSSISSGLSSIRRPTRSSRSSGRGPGPFAECSEGPFPSHRAPRGDVHAVEHDCGLNTSTAQQKSILREYPFRSEQIRPLSSEIKETNRQFPCRPIGRPAAMFTALLIASLVAPSGGASATASVDDLQTDFETAIACQQIDGRKVWKGDIAYYIQSYVYEGEAAAEEVADAVLPEDNTPETVKEFEEACALAGSAGPHARK</sequence>
<dbReference type="STRING" id="1117943.SFHH103_01331"/>
<dbReference type="HOGENOM" id="CLU_1353868_0_0_5"/>
<evidence type="ECO:0000256" key="1">
    <source>
        <dbReference type="SAM" id="MobiDB-lite"/>
    </source>
</evidence>
<organism evidence="2 3">
    <name type="scientific">Sinorhizobium fredii (strain HH103)</name>
    <dbReference type="NCBI Taxonomy" id="1117943"/>
    <lineage>
        <taxon>Bacteria</taxon>
        <taxon>Pseudomonadati</taxon>
        <taxon>Pseudomonadota</taxon>
        <taxon>Alphaproteobacteria</taxon>
        <taxon>Hyphomicrobiales</taxon>
        <taxon>Rhizobiaceae</taxon>
        <taxon>Sinorhizobium/Ensifer group</taxon>
        <taxon>Sinorhizobium</taxon>
    </lineage>
</organism>
<evidence type="ECO:0000313" key="2">
    <source>
        <dbReference type="EMBL" id="CCE95829.1"/>
    </source>
</evidence>
<dbReference type="KEGG" id="sfh:SFHH103_01331"/>
<name>G9A601_SINF1</name>
<gene>
    <name evidence="2" type="ordered locus">SFHH103_01331</name>
</gene>
<reference evidence="2 3" key="1">
    <citation type="journal article" date="2012" name="J. Bacteriol.">
        <title>Genome sequence of the soybean symbiont Sinorhizobium fredii HH103.</title>
        <authorList>
            <person name="Weidner S."/>
            <person name="Becker A."/>
            <person name="Bonilla I."/>
            <person name="Jaenicke S."/>
            <person name="Lloret J."/>
            <person name="Margaret I."/>
            <person name="Puhler A."/>
            <person name="Ruiz-Sainz J.E."/>
            <person name="Schneiker-Bekel S."/>
            <person name="Szczepanowski R."/>
            <person name="Vinardell J.M."/>
            <person name="Zehner S."/>
            <person name="Gottfert M."/>
        </authorList>
    </citation>
    <scope>NUCLEOTIDE SEQUENCE [LARGE SCALE GENOMIC DNA]</scope>
    <source>
        <strain evidence="2 3">HH103</strain>
    </source>
</reference>
<dbReference type="PATRIC" id="fig|380.5.peg.1415"/>
<accession>G9A601</accession>
<feature type="region of interest" description="Disordered" evidence="1">
    <location>
        <begin position="1"/>
        <end position="47"/>
    </location>
</feature>
<protein>
    <submittedName>
        <fullName evidence="2">Uncharacterized protein</fullName>
    </submittedName>
</protein>
<evidence type="ECO:0000313" key="3">
    <source>
        <dbReference type="Proteomes" id="UP000007735"/>
    </source>
</evidence>